<dbReference type="GO" id="GO:0016020">
    <property type="term" value="C:membrane"/>
    <property type="evidence" value="ECO:0007669"/>
    <property type="project" value="UniProtKB-SubCell"/>
</dbReference>
<evidence type="ECO:0000256" key="1">
    <source>
        <dbReference type="ARBA" id="ARBA00004141"/>
    </source>
</evidence>
<gene>
    <name evidence="6" type="ORF">MGAL_10B031167</name>
</gene>
<proteinExistence type="predicted"/>
<comment type="subcellular location">
    <subcellularLocation>
        <location evidence="1">Membrane</location>
        <topology evidence="1">Multi-pass membrane protein</topology>
    </subcellularLocation>
</comment>
<protein>
    <recommendedName>
        <fullName evidence="8">Major facilitator superfamily (MFS) profile domain-containing protein</fullName>
    </recommendedName>
</protein>
<dbReference type="InterPro" id="IPR036259">
    <property type="entry name" value="MFS_trans_sf"/>
</dbReference>
<evidence type="ECO:0000256" key="5">
    <source>
        <dbReference type="SAM" id="Phobius"/>
    </source>
</evidence>
<organism evidence="6 7">
    <name type="scientific">Mytilus galloprovincialis</name>
    <name type="common">Mediterranean mussel</name>
    <dbReference type="NCBI Taxonomy" id="29158"/>
    <lineage>
        <taxon>Eukaryota</taxon>
        <taxon>Metazoa</taxon>
        <taxon>Spiralia</taxon>
        <taxon>Lophotrochozoa</taxon>
        <taxon>Mollusca</taxon>
        <taxon>Bivalvia</taxon>
        <taxon>Autobranchia</taxon>
        <taxon>Pteriomorphia</taxon>
        <taxon>Mytilida</taxon>
        <taxon>Mytiloidea</taxon>
        <taxon>Mytilidae</taxon>
        <taxon>Mytilinae</taxon>
        <taxon>Mytilus</taxon>
    </lineage>
</organism>
<dbReference type="EMBL" id="UYJE01001790">
    <property type="protein sequence ID" value="VDI05259.1"/>
    <property type="molecule type" value="Genomic_DNA"/>
</dbReference>
<comment type="caution">
    <text evidence="6">The sequence shown here is derived from an EMBL/GenBank/DDBJ whole genome shotgun (WGS) entry which is preliminary data.</text>
</comment>
<feature type="transmembrane region" description="Helical" evidence="5">
    <location>
        <begin position="62"/>
        <end position="82"/>
    </location>
</feature>
<keyword evidence="7" id="KW-1185">Reference proteome</keyword>
<dbReference type="Gene3D" id="1.20.1250.20">
    <property type="entry name" value="MFS general substrate transporter like domains"/>
    <property type="match status" value="1"/>
</dbReference>
<dbReference type="SUPFAM" id="SSF103473">
    <property type="entry name" value="MFS general substrate transporter"/>
    <property type="match status" value="1"/>
</dbReference>
<dbReference type="PANTHER" id="PTHR24064">
    <property type="entry name" value="SOLUTE CARRIER FAMILY 22 MEMBER"/>
    <property type="match status" value="1"/>
</dbReference>
<reference evidence="6" key="1">
    <citation type="submission" date="2018-11" db="EMBL/GenBank/DDBJ databases">
        <authorList>
            <person name="Alioto T."/>
            <person name="Alioto T."/>
        </authorList>
    </citation>
    <scope>NUCLEOTIDE SEQUENCE</scope>
</reference>
<evidence type="ECO:0000313" key="7">
    <source>
        <dbReference type="Proteomes" id="UP000596742"/>
    </source>
</evidence>
<keyword evidence="2 5" id="KW-0812">Transmembrane</keyword>
<name>A0A8B6CJJ2_MYTGA</name>
<dbReference type="OrthoDB" id="5296287at2759"/>
<keyword evidence="3 5" id="KW-1133">Transmembrane helix</keyword>
<evidence type="ECO:0000256" key="2">
    <source>
        <dbReference type="ARBA" id="ARBA00022692"/>
    </source>
</evidence>
<evidence type="ECO:0000313" key="6">
    <source>
        <dbReference type="EMBL" id="VDI05259.1"/>
    </source>
</evidence>
<sequence>MIGKFTSNGAFLLIYLYTVEIAPTVTRGFFLSLCSAAGRIGSISSSYIGDLGLLLDTKFGRALPIIIFGAVVFTAGILCIFLPETKGAILPDTIKDAVKLGRVVDNNEDEKDLEEKPHKNEIRDFELLDIKRKR</sequence>
<dbReference type="Proteomes" id="UP000596742">
    <property type="component" value="Unassembled WGS sequence"/>
</dbReference>
<keyword evidence="4 5" id="KW-0472">Membrane</keyword>
<accession>A0A8B6CJJ2</accession>
<evidence type="ECO:0000256" key="3">
    <source>
        <dbReference type="ARBA" id="ARBA00022989"/>
    </source>
</evidence>
<evidence type="ECO:0000256" key="4">
    <source>
        <dbReference type="ARBA" id="ARBA00023136"/>
    </source>
</evidence>
<evidence type="ECO:0008006" key="8">
    <source>
        <dbReference type="Google" id="ProtNLM"/>
    </source>
</evidence>
<dbReference type="AlphaFoldDB" id="A0A8B6CJJ2"/>